<organism evidence="2 3">
    <name type="scientific">Microbacterium laevaniformans</name>
    <dbReference type="NCBI Taxonomy" id="36807"/>
    <lineage>
        <taxon>Bacteria</taxon>
        <taxon>Bacillati</taxon>
        <taxon>Actinomycetota</taxon>
        <taxon>Actinomycetes</taxon>
        <taxon>Micrococcales</taxon>
        <taxon>Microbacteriaceae</taxon>
        <taxon>Microbacterium</taxon>
    </lineage>
</organism>
<evidence type="ECO:0000313" key="3">
    <source>
        <dbReference type="Proteomes" id="UP000075357"/>
    </source>
</evidence>
<reference evidence="2 3" key="1">
    <citation type="submission" date="2016-01" db="EMBL/GenBank/DDBJ databases">
        <title>Draft genome sequences of Microbacterium laevaniformans LCDC 91-0039 and the type strain of Microbacterium hominis LCDC 84-209.</title>
        <authorList>
            <person name="Bernier A.-M."/>
            <person name="Bernard K."/>
        </authorList>
    </citation>
    <scope>NUCLEOTIDE SEQUENCE [LARGE SCALE GENOMIC DNA]</scope>
    <source>
        <strain evidence="2 3">LCDC 91-0039</strain>
    </source>
</reference>
<gene>
    <name evidence="2" type="ORF">Mlaev_02105</name>
</gene>
<keyword evidence="3" id="KW-1185">Reference proteome</keyword>
<feature type="domain" description="SIP-like Rossmann fold" evidence="1">
    <location>
        <begin position="24"/>
        <end position="83"/>
    </location>
</feature>
<evidence type="ECO:0000259" key="1">
    <source>
        <dbReference type="Pfam" id="PF04954"/>
    </source>
</evidence>
<dbReference type="Gene3D" id="3.40.50.80">
    <property type="entry name" value="Nucleotide-binding domain of ferredoxin-NADP reductase (FNR) module"/>
    <property type="match status" value="1"/>
</dbReference>
<evidence type="ECO:0000313" key="2">
    <source>
        <dbReference type="EMBL" id="KXZ59861.1"/>
    </source>
</evidence>
<dbReference type="STRING" id="36807.Mlaev_02105"/>
<dbReference type="InterPro" id="IPR039261">
    <property type="entry name" value="FNR_nucleotide-bd"/>
</dbReference>
<dbReference type="Pfam" id="PF04954">
    <property type="entry name" value="SIP"/>
    <property type="match status" value="1"/>
</dbReference>
<sequence length="163" mass="17340">MTSSALRAVHDESACKASRHARVQQLITADEHALAELEALIATLPICSTGRVFIEVPDASWITPIAVPARMVVTWLDRSRRSGQPGTGRPCAPGQAVSRAVTAWADEMLCADGDEPACQDGTRIHLLGGFLGTADIFDHLTERLGISSAAVHTPARFGLVSSR</sequence>
<dbReference type="AlphaFoldDB" id="A0A150HCR2"/>
<dbReference type="InterPro" id="IPR007037">
    <property type="entry name" value="SIP_rossman_dom"/>
</dbReference>
<name>A0A150HCR2_9MICO</name>
<dbReference type="RefSeq" id="WP_061683344.1">
    <property type="nucleotide sequence ID" value="NZ_LRAD01000042.1"/>
</dbReference>
<accession>A0A150HCR2</accession>
<proteinExistence type="predicted"/>
<comment type="caution">
    <text evidence="2">The sequence shown here is derived from an EMBL/GenBank/DDBJ whole genome shotgun (WGS) entry which is preliminary data.</text>
</comment>
<dbReference type="Proteomes" id="UP000075357">
    <property type="component" value="Unassembled WGS sequence"/>
</dbReference>
<protein>
    <submittedName>
        <fullName evidence="2">Siderophore-interacting protein</fullName>
    </submittedName>
</protein>
<dbReference type="PATRIC" id="fig|36807.3.peg.2134"/>
<dbReference type="EMBL" id="LRAD01000042">
    <property type="protein sequence ID" value="KXZ59861.1"/>
    <property type="molecule type" value="Genomic_DNA"/>
</dbReference>